<proteinExistence type="predicted"/>
<name>A0A6N6WN82_9BURK</name>
<dbReference type="Pfam" id="PF06114">
    <property type="entry name" value="Peptidase_M78"/>
    <property type="match status" value="1"/>
</dbReference>
<comment type="caution">
    <text evidence="2">The sequence shown here is derived from an EMBL/GenBank/DDBJ whole genome shotgun (WGS) entry which is preliminary data.</text>
</comment>
<gene>
    <name evidence="2" type="ORF">FSO04_06280</name>
</gene>
<evidence type="ECO:0000313" key="3">
    <source>
        <dbReference type="Proteomes" id="UP000463700"/>
    </source>
</evidence>
<dbReference type="InterPro" id="IPR010359">
    <property type="entry name" value="IrrE_HExxH"/>
</dbReference>
<dbReference type="AlphaFoldDB" id="A0A6N6WN82"/>
<reference evidence="2 3" key="1">
    <citation type="journal article" date="2020" name="Int. J. Syst. Evol. Microbiol.">
        <title>Paraburkholderia madseniana sp. nov., a phenolic acid-degrading bacterium isolated from acidic forest soil.</title>
        <authorList>
            <person name="Wilhelm R.C."/>
            <person name="Murphy S.J.L."/>
            <person name="Feriancek N.M."/>
            <person name="Karasz D.C."/>
            <person name="DeRito C.M."/>
            <person name="Newman J.D."/>
            <person name="Buckley D.H."/>
        </authorList>
    </citation>
    <scope>NUCLEOTIDE SEQUENCE [LARGE SCALE GENOMIC DNA]</scope>
    <source>
        <strain evidence="2 3">RP11</strain>
    </source>
</reference>
<dbReference type="Proteomes" id="UP000463700">
    <property type="component" value="Unassembled WGS sequence"/>
</dbReference>
<dbReference type="OrthoDB" id="9794834at2"/>
<evidence type="ECO:0000313" key="2">
    <source>
        <dbReference type="EMBL" id="KAE8760830.1"/>
    </source>
</evidence>
<evidence type="ECO:0000259" key="1">
    <source>
        <dbReference type="Pfam" id="PF06114"/>
    </source>
</evidence>
<dbReference type="EMBL" id="VOSW01000008">
    <property type="protein sequence ID" value="KAE8760830.1"/>
    <property type="molecule type" value="Genomic_DNA"/>
</dbReference>
<dbReference type="Gene3D" id="1.10.10.2910">
    <property type="match status" value="1"/>
</dbReference>
<sequence length="364" mass="39190">MLGAEIQATIGAVRRTDGGLRQWCASVTHSFDDREEAMPANSPMQSLYSRLSQQGLKKSFVKSLLPDWWEDEIARDPSGLLQAQLILARSLNFDLASLRDTAATVRFQSAHRKFKHSKAVDKDSIRLSAEYATGMAKLAVQAMSTEYVSPPSDPTQLRANILKGRPQVDLDALLDFCFASGIPVLHIGSLPGKKMDAVAVKQNGRAAIVLSRNAAPAYLLFHLAHEIGHIALGHLGDADGTLIDAELKAAGGGDADEREADSFAIYLLNGSNVKYTSNSRYLDAQALAYGAARLGAEKRIDPGHIVLNYGFAANNFPLANRALSFLKNCGGPGAVNAKLTSNLDWDELSDDQASLLTRAVATKT</sequence>
<feature type="domain" description="IrrE N-terminal-like" evidence="1">
    <location>
        <begin position="195"/>
        <end position="268"/>
    </location>
</feature>
<protein>
    <submittedName>
        <fullName evidence="2">ImmA/IrrE family metallo-endopeptidase</fullName>
    </submittedName>
</protein>
<organism evidence="2 3">
    <name type="scientific">Paraburkholderia madseniana</name>
    <dbReference type="NCBI Taxonomy" id="2599607"/>
    <lineage>
        <taxon>Bacteria</taxon>
        <taxon>Pseudomonadati</taxon>
        <taxon>Pseudomonadota</taxon>
        <taxon>Betaproteobacteria</taxon>
        <taxon>Burkholderiales</taxon>
        <taxon>Burkholderiaceae</taxon>
        <taxon>Paraburkholderia</taxon>
    </lineage>
</organism>
<accession>A0A6N6WN82</accession>